<proteinExistence type="predicted"/>
<dbReference type="InterPro" id="IPR055298">
    <property type="entry name" value="AtLOH3-like"/>
</dbReference>
<reference evidence="2" key="1">
    <citation type="submission" date="2018-02" db="EMBL/GenBank/DDBJ databases">
        <authorList>
            <person name="Cohen D.B."/>
            <person name="Kent A.D."/>
        </authorList>
    </citation>
    <scope>NUCLEOTIDE SEQUENCE</scope>
</reference>
<dbReference type="PANTHER" id="PTHR11697">
    <property type="entry name" value="GENERAL TRANSCRIPTION FACTOR 2-RELATED ZINC FINGER PROTEIN"/>
    <property type="match status" value="1"/>
</dbReference>
<dbReference type="SUPFAM" id="SSF53098">
    <property type="entry name" value="Ribonuclease H-like"/>
    <property type="match status" value="1"/>
</dbReference>
<dbReference type="InterPro" id="IPR012337">
    <property type="entry name" value="RNaseH-like_sf"/>
</dbReference>
<protein>
    <recommendedName>
        <fullName evidence="1">DUF4371 domain-containing protein</fullName>
    </recommendedName>
</protein>
<accession>A0A2N9GDU6</accession>
<evidence type="ECO:0000259" key="1">
    <source>
        <dbReference type="Pfam" id="PF14291"/>
    </source>
</evidence>
<dbReference type="PANTHER" id="PTHR11697:SF231">
    <property type="entry name" value="TTF-TYPE DOMAIN-CONTAINING PROTEIN"/>
    <property type="match status" value="1"/>
</dbReference>
<feature type="domain" description="DUF4371" evidence="1">
    <location>
        <begin position="48"/>
        <end position="104"/>
    </location>
</feature>
<dbReference type="AlphaFoldDB" id="A0A2N9GDU6"/>
<dbReference type="EMBL" id="OIVN01001779">
    <property type="protein sequence ID" value="SPC97539.1"/>
    <property type="molecule type" value="Genomic_DNA"/>
</dbReference>
<name>A0A2N9GDU6_FAGSY</name>
<dbReference type="Pfam" id="PF14291">
    <property type="entry name" value="DUF4371"/>
    <property type="match status" value="1"/>
</dbReference>
<sequence>MDDLINQPQHIDKVLNKQCHTEIANNRLQLKVSIDVVRVLALQASYDKKVAEVIAKAPKNATYTSPQIQKEILHVFSMEVMNAIREEIGDAMFCIVVDEARDESGQGYDGTSNMRDESNGLQALISHDCPYAYYIHCFAHRLQLALVAASKAVIPVGKFFDRLAFIINIVGASCKRNEQLKLAQDAEFKYLIDIDELETGRGLNQKCSLQRAGDTRWSSHFRSISSLIKIFSPTCEVLLKIIKEGSTSSRQGRSRHSL</sequence>
<evidence type="ECO:0000313" key="2">
    <source>
        <dbReference type="EMBL" id="SPC97539.1"/>
    </source>
</evidence>
<organism evidence="2">
    <name type="scientific">Fagus sylvatica</name>
    <name type="common">Beechnut</name>
    <dbReference type="NCBI Taxonomy" id="28930"/>
    <lineage>
        <taxon>Eukaryota</taxon>
        <taxon>Viridiplantae</taxon>
        <taxon>Streptophyta</taxon>
        <taxon>Embryophyta</taxon>
        <taxon>Tracheophyta</taxon>
        <taxon>Spermatophyta</taxon>
        <taxon>Magnoliopsida</taxon>
        <taxon>eudicotyledons</taxon>
        <taxon>Gunneridae</taxon>
        <taxon>Pentapetalae</taxon>
        <taxon>rosids</taxon>
        <taxon>fabids</taxon>
        <taxon>Fagales</taxon>
        <taxon>Fagaceae</taxon>
        <taxon>Fagus</taxon>
    </lineage>
</organism>
<gene>
    <name evidence="2" type="ORF">FSB_LOCUS25421</name>
</gene>
<dbReference type="InterPro" id="IPR025398">
    <property type="entry name" value="DUF4371"/>
</dbReference>